<dbReference type="AlphaFoldDB" id="A0A6B2LG61"/>
<accession>A0A6B2LG61</accession>
<evidence type="ECO:0000259" key="2">
    <source>
        <dbReference type="SMART" id="SM00645"/>
    </source>
</evidence>
<dbReference type="GO" id="GO:0006508">
    <property type="term" value="P:proteolysis"/>
    <property type="evidence" value="ECO:0007669"/>
    <property type="project" value="InterPro"/>
</dbReference>
<dbReference type="InterPro" id="IPR038765">
    <property type="entry name" value="Papain-like_cys_pep_sf"/>
</dbReference>
<dbReference type="PANTHER" id="PTHR12411">
    <property type="entry name" value="CYSTEINE PROTEASE FAMILY C1-RELATED"/>
    <property type="match status" value="1"/>
</dbReference>
<organism evidence="3">
    <name type="scientific">Arcella intermedia</name>
    <dbReference type="NCBI Taxonomy" id="1963864"/>
    <lineage>
        <taxon>Eukaryota</taxon>
        <taxon>Amoebozoa</taxon>
        <taxon>Tubulinea</taxon>
        <taxon>Elardia</taxon>
        <taxon>Arcellinida</taxon>
        <taxon>Sphaerothecina</taxon>
        <taxon>Arcellidae</taxon>
        <taxon>Arcella</taxon>
    </lineage>
</organism>
<dbReference type="EMBL" id="GIBP01007090">
    <property type="protein sequence ID" value="NDV36059.1"/>
    <property type="molecule type" value="Transcribed_RNA"/>
</dbReference>
<dbReference type="GO" id="GO:0008234">
    <property type="term" value="F:cysteine-type peptidase activity"/>
    <property type="evidence" value="ECO:0007669"/>
    <property type="project" value="InterPro"/>
</dbReference>
<dbReference type="Gene3D" id="3.90.70.10">
    <property type="entry name" value="Cysteine proteinases"/>
    <property type="match status" value="1"/>
</dbReference>
<comment type="similarity">
    <text evidence="1">Belongs to the peptidase C1 family.</text>
</comment>
<dbReference type="PROSITE" id="PS00639">
    <property type="entry name" value="THIOL_PROTEASE_HIS"/>
    <property type="match status" value="1"/>
</dbReference>
<dbReference type="InterPro" id="IPR000668">
    <property type="entry name" value="Peptidase_C1A_C"/>
</dbReference>
<dbReference type="InterPro" id="IPR025660">
    <property type="entry name" value="Pept_his_AS"/>
</dbReference>
<evidence type="ECO:0000313" key="3">
    <source>
        <dbReference type="EMBL" id="NDV36059.1"/>
    </source>
</evidence>
<protein>
    <recommendedName>
        <fullName evidence="2">Peptidase C1A papain C-terminal domain-containing protein</fullName>
    </recommendedName>
</protein>
<dbReference type="SUPFAM" id="SSF54001">
    <property type="entry name" value="Cysteine proteinases"/>
    <property type="match status" value="1"/>
</dbReference>
<dbReference type="Pfam" id="PF00112">
    <property type="entry name" value="Peptidase_C1"/>
    <property type="match status" value="1"/>
</dbReference>
<dbReference type="SMART" id="SM00645">
    <property type="entry name" value="Pept_C1"/>
    <property type="match status" value="1"/>
</dbReference>
<proteinExistence type="inferred from homology"/>
<dbReference type="InterPro" id="IPR013128">
    <property type="entry name" value="Peptidase_C1A"/>
</dbReference>
<evidence type="ECO:0000256" key="1">
    <source>
        <dbReference type="ARBA" id="ARBA00008455"/>
    </source>
</evidence>
<feature type="domain" description="Peptidase C1A papain C-terminal" evidence="2">
    <location>
        <begin position="4"/>
        <end position="162"/>
    </location>
</feature>
<reference evidence="3" key="1">
    <citation type="journal article" date="2020" name="J. Eukaryot. Microbiol.">
        <title>De novo Sequencing, Assembly and Annotation of the Transcriptome for the Free-Living Testate Amoeba Arcella intermedia.</title>
        <authorList>
            <person name="Ribeiro G.M."/>
            <person name="Porfirio-Sousa A.L."/>
            <person name="Maurer-Alcala X.X."/>
            <person name="Katz L.A."/>
            <person name="Lahr D.J.G."/>
        </authorList>
    </citation>
    <scope>NUCLEOTIDE SEQUENCE</scope>
</reference>
<name>A0A6B2LG61_9EUKA</name>
<sequence length="165" mass="18317">MGSLPQWAWSYLQSYGVVENQCVPYTSEDGDVESCTYDQKSCTTGAPWKLYYVSNYTHVGSLVNPSEHVTEIMKAVMEGPVDATFDVWGDFDDYNGGVYSHQSGEYEGLHSVKIIGWGVEGGVDYWLVQNSWGASWGPDGGFFKIKKGVDECFIESLVYTGYPAL</sequence>